<feature type="transmembrane region" description="Helical" evidence="9">
    <location>
        <begin position="107"/>
        <end position="125"/>
    </location>
</feature>
<keyword evidence="4 9" id="KW-0812">Transmembrane</keyword>
<accession>A0ABR1EYP3</accession>
<evidence type="ECO:0000256" key="3">
    <source>
        <dbReference type="ARBA" id="ARBA00022448"/>
    </source>
</evidence>
<feature type="transmembrane region" description="Helical" evidence="9">
    <location>
        <begin position="438"/>
        <end position="456"/>
    </location>
</feature>
<evidence type="ECO:0000256" key="6">
    <source>
        <dbReference type="ARBA" id="ARBA00023136"/>
    </source>
</evidence>
<evidence type="ECO:0000256" key="9">
    <source>
        <dbReference type="SAM" id="Phobius"/>
    </source>
</evidence>
<keyword evidence="3 7" id="KW-0813">Transport</keyword>
<evidence type="ECO:0000259" key="10">
    <source>
        <dbReference type="PROSITE" id="PS50850"/>
    </source>
</evidence>
<evidence type="ECO:0000313" key="12">
    <source>
        <dbReference type="Proteomes" id="UP001498771"/>
    </source>
</evidence>
<feature type="transmembrane region" description="Helical" evidence="9">
    <location>
        <begin position="371"/>
        <end position="395"/>
    </location>
</feature>
<dbReference type="InterPro" id="IPR005828">
    <property type="entry name" value="MFS_sugar_transport-like"/>
</dbReference>
<feature type="region of interest" description="Disordered" evidence="8">
    <location>
        <begin position="515"/>
        <end position="537"/>
    </location>
</feature>
<evidence type="ECO:0000256" key="7">
    <source>
        <dbReference type="RuleBase" id="RU003346"/>
    </source>
</evidence>
<feature type="transmembrane region" description="Helical" evidence="9">
    <location>
        <begin position="300"/>
        <end position="317"/>
    </location>
</feature>
<feature type="compositionally biased region" description="Low complexity" evidence="8">
    <location>
        <begin position="515"/>
        <end position="530"/>
    </location>
</feature>
<keyword evidence="6 9" id="KW-0472">Membrane</keyword>
<keyword evidence="5 9" id="KW-1133">Transmembrane helix</keyword>
<dbReference type="PROSITE" id="PS00217">
    <property type="entry name" value="SUGAR_TRANSPORT_2"/>
    <property type="match status" value="1"/>
</dbReference>
<feature type="transmembrane region" description="Helical" evidence="9">
    <location>
        <begin position="407"/>
        <end position="426"/>
    </location>
</feature>
<dbReference type="CDD" id="cd17356">
    <property type="entry name" value="MFS_HXT"/>
    <property type="match status" value="1"/>
</dbReference>
<evidence type="ECO:0000256" key="5">
    <source>
        <dbReference type="ARBA" id="ARBA00022989"/>
    </source>
</evidence>
<dbReference type="PRINTS" id="PR00171">
    <property type="entry name" value="SUGRTRNSPORT"/>
</dbReference>
<dbReference type="PANTHER" id="PTHR48022">
    <property type="entry name" value="PLASTIDIC GLUCOSE TRANSPORTER 4"/>
    <property type="match status" value="1"/>
</dbReference>
<feature type="transmembrane region" description="Helical" evidence="9">
    <location>
        <begin position="52"/>
        <end position="70"/>
    </location>
</feature>
<dbReference type="InterPro" id="IPR005829">
    <property type="entry name" value="Sugar_transporter_CS"/>
</dbReference>
<evidence type="ECO:0000256" key="8">
    <source>
        <dbReference type="SAM" id="MobiDB-lite"/>
    </source>
</evidence>
<proteinExistence type="inferred from homology"/>
<organism evidence="11 12">
    <name type="scientific">Myxozyma melibiosi</name>
    <dbReference type="NCBI Taxonomy" id="54550"/>
    <lineage>
        <taxon>Eukaryota</taxon>
        <taxon>Fungi</taxon>
        <taxon>Dikarya</taxon>
        <taxon>Ascomycota</taxon>
        <taxon>Saccharomycotina</taxon>
        <taxon>Lipomycetes</taxon>
        <taxon>Lipomycetales</taxon>
        <taxon>Lipomycetaceae</taxon>
        <taxon>Myxozyma</taxon>
    </lineage>
</organism>
<comment type="similarity">
    <text evidence="2 7">Belongs to the major facilitator superfamily. Sugar transporter (TC 2.A.1.1) family.</text>
</comment>
<gene>
    <name evidence="11" type="ORF">BZA70DRAFT_251713</name>
</gene>
<keyword evidence="12" id="KW-1185">Reference proteome</keyword>
<dbReference type="PROSITE" id="PS50850">
    <property type="entry name" value="MFS"/>
    <property type="match status" value="1"/>
</dbReference>
<feature type="transmembrane region" description="Helical" evidence="9">
    <location>
        <begin position="259"/>
        <end position="280"/>
    </location>
</feature>
<reference evidence="11 12" key="1">
    <citation type="submission" date="2024-03" db="EMBL/GenBank/DDBJ databases">
        <title>Genome-scale model development and genomic sequencing of the oleaginous clade Lipomyces.</title>
        <authorList>
            <consortium name="Lawrence Berkeley National Laboratory"/>
            <person name="Czajka J.J."/>
            <person name="Han Y."/>
            <person name="Kim J."/>
            <person name="Mondo S.J."/>
            <person name="Hofstad B.A."/>
            <person name="Robles A."/>
            <person name="Haridas S."/>
            <person name="Riley R."/>
            <person name="LaButti K."/>
            <person name="Pangilinan J."/>
            <person name="Andreopoulos W."/>
            <person name="Lipzen A."/>
            <person name="Yan J."/>
            <person name="Wang M."/>
            <person name="Ng V."/>
            <person name="Grigoriev I.V."/>
            <person name="Spatafora J.W."/>
            <person name="Magnuson J.K."/>
            <person name="Baker S.E."/>
            <person name="Pomraning K.R."/>
        </authorList>
    </citation>
    <scope>NUCLEOTIDE SEQUENCE [LARGE SCALE GENOMIC DNA]</scope>
    <source>
        <strain evidence="11 12">Phaff 52-87</strain>
    </source>
</reference>
<protein>
    <submittedName>
        <fullName evidence="11">General substrate transporter</fullName>
    </submittedName>
</protein>
<dbReference type="Gene3D" id="1.20.1250.20">
    <property type="entry name" value="MFS general substrate transporter like domains"/>
    <property type="match status" value="1"/>
</dbReference>
<dbReference type="GeneID" id="90036227"/>
<dbReference type="Pfam" id="PF00083">
    <property type="entry name" value="Sugar_tr"/>
    <property type="match status" value="1"/>
</dbReference>
<dbReference type="NCBIfam" id="TIGR00879">
    <property type="entry name" value="SP"/>
    <property type="match status" value="1"/>
</dbReference>
<dbReference type="EMBL" id="JBBJBU010000015">
    <property type="protein sequence ID" value="KAK7202732.1"/>
    <property type="molecule type" value="Genomic_DNA"/>
</dbReference>
<dbReference type="PROSITE" id="PS00216">
    <property type="entry name" value="SUGAR_TRANSPORT_1"/>
    <property type="match status" value="2"/>
</dbReference>
<evidence type="ECO:0000313" key="11">
    <source>
        <dbReference type="EMBL" id="KAK7202732.1"/>
    </source>
</evidence>
<feature type="transmembrane region" description="Helical" evidence="9">
    <location>
        <begin position="324"/>
        <end position="346"/>
    </location>
</feature>
<comment type="caution">
    <text evidence="11">The sequence shown here is derived from an EMBL/GenBank/DDBJ whole genome shotgun (WGS) entry which is preliminary data.</text>
</comment>
<dbReference type="InterPro" id="IPR036259">
    <property type="entry name" value="MFS_trans_sf"/>
</dbReference>
<evidence type="ECO:0000256" key="1">
    <source>
        <dbReference type="ARBA" id="ARBA00004141"/>
    </source>
</evidence>
<dbReference type="InterPro" id="IPR050360">
    <property type="entry name" value="MFS_Sugar_Transporters"/>
</dbReference>
<comment type="subcellular location">
    <subcellularLocation>
        <location evidence="1">Membrane</location>
        <topology evidence="1">Multi-pass membrane protein</topology>
    </subcellularLocation>
</comment>
<dbReference type="RefSeq" id="XP_064765765.1">
    <property type="nucleotide sequence ID" value="XM_064910715.1"/>
</dbReference>
<dbReference type="InterPro" id="IPR020846">
    <property type="entry name" value="MFS_dom"/>
</dbReference>
<feature type="domain" description="Major facilitator superfamily (MFS) profile" evidence="10">
    <location>
        <begin position="10"/>
        <end position="460"/>
    </location>
</feature>
<sequence length="537" mass="59702">MQPIYNPYLVAASATIGGMLFGFDISSVSAFVSDDDYLAFFNSPDSVQQGGITASMAGGSFLGSLCSGFVSDKIGRKYTIQAASIIWIIGSAIQCSVQNRAQLICGRLISGVAIGVCSSQVPVYLSELSPKRIRGRLVGLFQWAVTWGIMIMFYISYGCSFIKGPASFRTAWGIQMVPGALLLATLFFFPESPRWLASNDRWEEATTIIRHVQGSNGAEDTPEVHLELQELKEAVRIDQLSKELGYRDLFKKGSRLRTFVGVTAQIWQQMTGMNVMMYYVVYTFEMAGYTGNTGLVSSSIQYVINMVMTVPALLFIDKWGRRPLLIYGAIAQCIWLFAVSGLMAQYGHYVDELNGNANIRWTVPHKNAAKGIIACNYLFVASFAMTWGPGIWIYVSEIFPLRQRATANGFCAAWNWIFNFALAFFVPPAFRNIQWKTYIIFAVFCVCMTIHVFFLFPETRGKTLEEIDVIWEEHIPPWKTSKVDVAELAANRALTSKHEKQMAIEHDEHLSTAGTVAAPEPAVGAEAPAQGEEEPKY</sequence>
<feature type="transmembrane region" description="Helical" evidence="9">
    <location>
        <begin position="137"/>
        <end position="157"/>
    </location>
</feature>
<feature type="transmembrane region" description="Helical" evidence="9">
    <location>
        <begin position="7"/>
        <end position="32"/>
    </location>
</feature>
<name>A0ABR1EYP3_9ASCO</name>
<evidence type="ECO:0000256" key="2">
    <source>
        <dbReference type="ARBA" id="ARBA00010992"/>
    </source>
</evidence>
<dbReference type="Proteomes" id="UP001498771">
    <property type="component" value="Unassembled WGS sequence"/>
</dbReference>
<dbReference type="SUPFAM" id="SSF103473">
    <property type="entry name" value="MFS general substrate transporter"/>
    <property type="match status" value="1"/>
</dbReference>
<dbReference type="PANTHER" id="PTHR48022:SF7">
    <property type="entry name" value="MAJOR FACILITATOR SUPERFAMILY (MFS) PROFILE DOMAIN-CONTAINING PROTEIN-RELATED"/>
    <property type="match status" value="1"/>
</dbReference>
<evidence type="ECO:0000256" key="4">
    <source>
        <dbReference type="ARBA" id="ARBA00022692"/>
    </source>
</evidence>
<dbReference type="InterPro" id="IPR003663">
    <property type="entry name" value="Sugar/inositol_transpt"/>
</dbReference>